<feature type="repeat" description="PPR" evidence="5">
    <location>
        <begin position="330"/>
        <end position="364"/>
    </location>
</feature>
<feature type="region of interest" description="Disordered" evidence="6">
    <location>
        <begin position="247"/>
        <end position="271"/>
    </location>
</feature>
<dbReference type="Pfam" id="PF13041">
    <property type="entry name" value="PPR_2"/>
    <property type="match status" value="2"/>
</dbReference>
<dbReference type="STRING" id="1344416.A0A139AE25"/>
<dbReference type="InterPro" id="IPR002885">
    <property type="entry name" value="PPR_rpt"/>
</dbReference>
<evidence type="ECO:0000256" key="4">
    <source>
        <dbReference type="ARBA" id="ARBA00044511"/>
    </source>
</evidence>
<evidence type="ECO:0000256" key="1">
    <source>
        <dbReference type="ARBA" id="ARBA00006192"/>
    </source>
</evidence>
<sequence>MAWLAKERVWWDRLSSKFGHHKEKQEMFSHLPFPWPSAWFPPDLVTLSTLLSGYTRARATHHAYSLFNTLFTPVGDILKLSTKAQNGKIRPLLQHIYSTLAKAEFSRGNARTATGILREALPKAHPKFPEMQFNPTRFAYESAIMYHISRYPSLSKGLEIARQWFDESLQQGYGPNGATWAALAIAYARAGEFGKVRDVLKAAKGDVRAWAWDGILDEYLRRGFSEGAEAMYEARLKVHVELQNGTREAVQHSGEASSQNPSMRATTLEDEELADDESFDKTNKAVPLVDLPPPTVFTFGQLLANAISHRRFTRFSQYLRDMQTCGIEPNLKIYTVLSHAHALLGEPDAALAIIREMRSKGIRPNVVAWHNVVKAFVTVGDMRGSVACISEMRDIDKVLPTVWVYNQLLKGYANLGDVAAFRDVLDEMKERRIEGDPITYNILAKFQISRGAIAEATQLITETFSNPPVKGRNSHLDPDQWFPQTPVPDDVLQMYAPEEIANAISSQKLMAHAIPLTEGQPGVDGRTRQGIWSAEEQQIVYELEEEFFGGESTVEGSDHTQGGRDRFDVEPHSSFRDPPIHASSLSVPARYRTSPSQSAGSYAPLEVDGWDLQLRGARSLPVERERAAFVPTMDTGRSRQLTDAHPSAATASPDALPSLKYATPVTYVELIDLMCRQTVPDLAGARGFLRILLERFPGALAMPALTKYLQHLSRWTDPEKVVVEFETFTGTGAGLGTGAGAGSTPNILIPPARNLIPVRAPHLDIVVRSLTSHPDNFSPPTGKAATATASAHSTSSRIDVAKRIAFASPASDVRVFNHLIRAYMRLGDMEGVEEVREEMRNKGVSENILTATVLMQGGMERAAREAKSS</sequence>
<evidence type="ECO:0000256" key="6">
    <source>
        <dbReference type="SAM" id="MobiDB-lite"/>
    </source>
</evidence>
<protein>
    <recommendedName>
        <fullName evidence="9">Pentacotripeptide-repeat region of PRORP domain-containing protein</fullName>
    </recommendedName>
</protein>
<feature type="repeat" description="PPR" evidence="5">
    <location>
        <begin position="812"/>
        <end position="846"/>
    </location>
</feature>
<comment type="subunit">
    <text evidence="4">Binds to mitochondrial small subunit 15S rRNA.</text>
</comment>
<evidence type="ECO:0000313" key="7">
    <source>
        <dbReference type="EMBL" id="KXS14919.1"/>
    </source>
</evidence>
<evidence type="ECO:0008006" key="9">
    <source>
        <dbReference type="Google" id="ProtNLM"/>
    </source>
</evidence>
<keyword evidence="8" id="KW-1185">Reference proteome</keyword>
<evidence type="ECO:0000313" key="8">
    <source>
        <dbReference type="Proteomes" id="UP000070544"/>
    </source>
</evidence>
<reference evidence="7 8" key="1">
    <citation type="journal article" date="2015" name="Genome Biol. Evol.">
        <title>Phylogenomic analyses indicate that early fungi evolved digesting cell walls of algal ancestors of land plants.</title>
        <authorList>
            <person name="Chang Y."/>
            <person name="Wang S."/>
            <person name="Sekimoto S."/>
            <person name="Aerts A.L."/>
            <person name="Choi C."/>
            <person name="Clum A."/>
            <person name="LaButti K.M."/>
            <person name="Lindquist E.A."/>
            <person name="Yee Ngan C."/>
            <person name="Ohm R.A."/>
            <person name="Salamov A.A."/>
            <person name="Grigoriev I.V."/>
            <person name="Spatafora J.W."/>
            <person name="Berbee M.L."/>
        </authorList>
    </citation>
    <scope>NUCLEOTIDE SEQUENCE [LARGE SCALE GENOMIC DNA]</scope>
    <source>
        <strain evidence="7 8">JEL478</strain>
    </source>
</reference>
<dbReference type="SUPFAM" id="SSF48452">
    <property type="entry name" value="TPR-like"/>
    <property type="match status" value="1"/>
</dbReference>
<keyword evidence="2" id="KW-0677">Repeat</keyword>
<evidence type="ECO:0000256" key="2">
    <source>
        <dbReference type="ARBA" id="ARBA00022737"/>
    </source>
</evidence>
<organism evidence="7 8">
    <name type="scientific">Gonapodya prolifera (strain JEL478)</name>
    <name type="common">Monoblepharis prolifera</name>
    <dbReference type="NCBI Taxonomy" id="1344416"/>
    <lineage>
        <taxon>Eukaryota</taxon>
        <taxon>Fungi</taxon>
        <taxon>Fungi incertae sedis</taxon>
        <taxon>Chytridiomycota</taxon>
        <taxon>Chytridiomycota incertae sedis</taxon>
        <taxon>Monoblepharidomycetes</taxon>
        <taxon>Monoblepharidales</taxon>
        <taxon>Gonapodyaceae</taxon>
        <taxon>Gonapodya</taxon>
    </lineage>
</organism>
<dbReference type="AlphaFoldDB" id="A0A139AE25"/>
<dbReference type="InterPro" id="IPR011990">
    <property type="entry name" value="TPR-like_helical_dom_sf"/>
</dbReference>
<feature type="compositionally biased region" description="Polar residues" evidence="6">
    <location>
        <begin position="254"/>
        <end position="264"/>
    </location>
</feature>
<dbReference type="PANTHER" id="PTHR47447">
    <property type="entry name" value="OS03G0856100 PROTEIN"/>
    <property type="match status" value="1"/>
</dbReference>
<dbReference type="Gene3D" id="1.25.40.10">
    <property type="entry name" value="Tetratricopeptide repeat domain"/>
    <property type="match status" value="4"/>
</dbReference>
<dbReference type="PANTHER" id="PTHR47447:SF28">
    <property type="entry name" value="PENTACOTRIPEPTIDE-REPEAT REGION OF PRORP DOMAIN-CONTAINING PROTEIN"/>
    <property type="match status" value="1"/>
</dbReference>
<dbReference type="OrthoDB" id="185373at2759"/>
<evidence type="ECO:0000256" key="3">
    <source>
        <dbReference type="ARBA" id="ARBA00044493"/>
    </source>
</evidence>
<dbReference type="PROSITE" id="PS51375">
    <property type="entry name" value="PPR"/>
    <property type="match status" value="3"/>
</dbReference>
<evidence type="ECO:0000256" key="5">
    <source>
        <dbReference type="PROSITE-ProRule" id="PRU00708"/>
    </source>
</evidence>
<proteinExistence type="inferred from homology"/>
<dbReference type="NCBIfam" id="TIGR00756">
    <property type="entry name" value="PPR"/>
    <property type="match status" value="3"/>
</dbReference>
<dbReference type="Pfam" id="PF13812">
    <property type="entry name" value="PPR_3"/>
    <property type="match status" value="1"/>
</dbReference>
<comment type="similarity">
    <text evidence="1">Belongs to the CCM1 family.</text>
</comment>
<comment type="function">
    <text evidence="3">Regulates mitochondrial small subunit maturation by controlling 15S rRNA 5'-end processing. Localizes to the 5' precursor of the 15S rRNA in a position that is subsequently occupied by mS47 in the mature yeast mtSSU. Uses structure and sequence-specific RNA recognition, binding to a single-stranded region of the precursor and specifically recognizing bases -6 to -1. The exchange of Ccm1 for mS47 is coupled to the irreversible removal of precursor rRNA that is accompanied by conformational changes of the mitoribosomal proteins uS5m and mS26. These conformational changes signal completion of 5'-end rRNA processing through protection of the mature 5'-end of the 15S rRNA and stabilization of mS47. The removal of the 5' precursor together with the dissociation of Ccm1 may be catalyzed by the 5'-3' exoribonuclease Pet127. Involved in the specific removal of group I introns in mitochondrial encoded transcripts.</text>
</comment>
<dbReference type="Proteomes" id="UP000070544">
    <property type="component" value="Unassembled WGS sequence"/>
</dbReference>
<dbReference type="EMBL" id="KQ965765">
    <property type="protein sequence ID" value="KXS14919.1"/>
    <property type="molecule type" value="Genomic_DNA"/>
</dbReference>
<name>A0A139AE25_GONPJ</name>
<accession>A0A139AE25</accession>
<feature type="repeat" description="PPR" evidence="5">
    <location>
        <begin position="401"/>
        <end position="435"/>
    </location>
</feature>
<gene>
    <name evidence="7" type="ORF">M427DRAFT_57067</name>
</gene>